<dbReference type="AlphaFoldDB" id="A0A174C252"/>
<dbReference type="EMBL" id="QSAZ01000006">
    <property type="protein sequence ID" value="RGW87357.1"/>
    <property type="molecule type" value="Genomic_DNA"/>
</dbReference>
<dbReference type="EMBL" id="QSTI01000024">
    <property type="protein sequence ID" value="RGM45869.1"/>
    <property type="molecule type" value="Genomic_DNA"/>
</dbReference>
<gene>
    <name evidence="7" type="primary">bfrA_1</name>
    <name evidence="6" type="synonym">bfrA_2</name>
    <name evidence="14" type="ORF">DW703_08950</name>
    <name evidence="13" type="ORF">DW775_07060</name>
    <name evidence="12" type="ORF">DWV45_07970</name>
    <name evidence="11" type="ORF">DXB72_04025</name>
    <name evidence="10" type="ORF">DXC13_12530</name>
    <name evidence="9" type="ORF">DXD95_12480</name>
    <name evidence="7" type="ORF">ERS852417_01531</name>
    <name evidence="6" type="ORF">ERS852580_03208</name>
    <name evidence="8" type="ORF">LIZ82_12680</name>
</gene>
<dbReference type="CDD" id="cd08995">
    <property type="entry name" value="GH32_EcAec43-like"/>
    <property type="match status" value="1"/>
</dbReference>
<dbReference type="PANTHER" id="PTHR43101:SF1">
    <property type="entry name" value="BETA-FRUCTOSIDASE"/>
    <property type="match status" value="1"/>
</dbReference>
<dbReference type="InterPro" id="IPR001362">
    <property type="entry name" value="Glyco_hydro_32"/>
</dbReference>
<evidence type="ECO:0000313" key="6">
    <source>
        <dbReference type="EMBL" id="CUN27981.1"/>
    </source>
</evidence>
<sequence length="484" mass="56972">MGRLFYKPENAWVGDLIPYYENGTYYGFYLHDPRIRDKEYAEDTTWHLIETKDFVNLDYKGESIARGGIHDANKNAYTGSVIKCEKDGLYHVFYTAYNEDFKLRGKTIQSVMQATGKNLENLETVKDFLFVSDGKQYEEFDWRDPFVFWNDEDQCYYMLLASRVTNRGDLRGGCIALCKSEDLINWTYEKPFYDPKMYITMECPELFKMGEYWYLVFSTFSDQFTTHYRISKNWNGPWEIPDDDVFDTRADYAIKTASDGKRRFAFGWIASKYGNTDFGPWEWGGTMNFHEIIQNSKNGELRIKAIPEVLDYFSKEIELKKETLYNCKMVQAQDGVSVESDTLGALLYPLEGDTFALDMVIKPERYHEFGIALHVDKELETGYFLRMNPKNQLVAWDMWPRGEQGRYQWQIKGDVPYQIETARKLPKAEEYRVHIIKEKDICVVYINDEIVLSTRMYNHKDGYAGIYVVQGNVKLIQYKEKRSE</sequence>
<evidence type="ECO:0000313" key="9">
    <source>
        <dbReference type="EMBL" id="RGI66177.1"/>
    </source>
</evidence>
<dbReference type="OrthoDB" id="9759709at2"/>
<organism evidence="7 15">
    <name type="scientific">Agathobacter rectalis</name>
    <dbReference type="NCBI Taxonomy" id="39491"/>
    <lineage>
        <taxon>Bacteria</taxon>
        <taxon>Bacillati</taxon>
        <taxon>Bacillota</taxon>
        <taxon>Clostridia</taxon>
        <taxon>Lachnospirales</taxon>
        <taxon>Lachnospiraceae</taxon>
        <taxon>Agathobacter</taxon>
    </lineage>
</organism>
<name>A0A174C252_9FIRM</name>
<dbReference type="Proteomes" id="UP000260642">
    <property type="component" value="Unassembled WGS sequence"/>
</dbReference>
<evidence type="ECO:0000313" key="17">
    <source>
        <dbReference type="Proteomes" id="UP000260642"/>
    </source>
</evidence>
<comment type="similarity">
    <text evidence="1">Belongs to the glycosyl hydrolase 32 family.</text>
</comment>
<evidence type="ECO:0000313" key="7">
    <source>
        <dbReference type="EMBL" id="CUO07571.1"/>
    </source>
</evidence>
<dbReference type="PANTHER" id="PTHR43101">
    <property type="entry name" value="BETA-FRUCTOSIDASE"/>
    <property type="match status" value="1"/>
</dbReference>
<dbReference type="Proteomes" id="UP000095384">
    <property type="component" value="Unassembled WGS sequence"/>
</dbReference>
<reference evidence="17 18" key="2">
    <citation type="submission" date="2018-08" db="EMBL/GenBank/DDBJ databases">
        <title>A genome reference for cultivated species of the human gut microbiota.</title>
        <authorList>
            <person name="Zou Y."/>
            <person name="Xue W."/>
            <person name="Luo G."/>
        </authorList>
    </citation>
    <scope>NUCLEOTIDE SEQUENCE [LARGE SCALE GENOMIC DNA]</scope>
    <source>
        <strain evidence="12 21">AF06-19</strain>
        <strain evidence="14 20">AM26-2LB</strain>
        <strain evidence="13 22">AM30-13AC</strain>
        <strain evidence="11 19">OM05-6AA</strain>
        <strain evidence="10 18">OM08-12AT</strain>
        <strain evidence="9 17">TM10-3</strain>
    </source>
</reference>
<dbReference type="Proteomes" id="UP000260970">
    <property type="component" value="Unassembled WGS sequence"/>
</dbReference>
<evidence type="ECO:0000256" key="4">
    <source>
        <dbReference type="ARBA" id="ARBA00023295"/>
    </source>
</evidence>
<dbReference type="EMBL" id="JAJCJQ010000023">
    <property type="protein sequence ID" value="MCB6961734.1"/>
    <property type="molecule type" value="Genomic_DNA"/>
</dbReference>
<evidence type="ECO:0000313" key="18">
    <source>
        <dbReference type="Proteomes" id="UP000260717"/>
    </source>
</evidence>
<evidence type="ECO:0000313" key="21">
    <source>
        <dbReference type="Proteomes" id="UP000283683"/>
    </source>
</evidence>
<dbReference type="Proteomes" id="UP001197741">
    <property type="component" value="Unassembled WGS sequence"/>
</dbReference>
<dbReference type="Proteomes" id="UP000284835">
    <property type="component" value="Unassembled WGS sequence"/>
</dbReference>
<dbReference type="Proteomes" id="UP000283683">
    <property type="component" value="Unassembled WGS sequence"/>
</dbReference>
<evidence type="ECO:0000313" key="14">
    <source>
        <dbReference type="EMBL" id="RHF03877.1"/>
    </source>
</evidence>
<evidence type="ECO:0000259" key="5">
    <source>
        <dbReference type="Pfam" id="PF00251"/>
    </source>
</evidence>
<evidence type="ECO:0000256" key="3">
    <source>
        <dbReference type="ARBA" id="ARBA00022801"/>
    </source>
</evidence>
<dbReference type="SMART" id="SM00640">
    <property type="entry name" value="Glyco_32"/>
    <property type="match status" value="1"/>
</dbReference>
<dbReference type="EMBL" id="QSKY01000011">
    <property type="protein sequence ID" value="RHF03877.1"/>
    <property type="molecule type" value="Genomic_DNA"/>
</dbReference>
<reference evidence="8" key="3">
    <citation type="submission" date="2021-10" db="EMBL/GenBank/DDBJ databases">
        <title>Collection of gut derived symbiotic bacterial strains cultured from healthy donors.</title>
        <authorList>
            <person name="Lin H."/>
            <person name="Littmann E."/>
            <person name="Kohout C."/>
            <person name="Pamer E.G."/>
        </authorList>
    </citation>
    <scope>NUCLEOTIDE SEQUENCE</scope>
    <source>
        <strain evidence="8">DFI.7.28A</strain>
    </source>
</reference>
<feature type="domain" description="Glycosyl hydrolase family 32 N-terminal" evidence="5">
    <location>
        <begin position="7"/>
        <end position="292"/>
    </location>
</feature>
<dbReference type="RefSeq" id="WP_055224143.1">
    <property type="nucleotide sequence ID" value="NZ_CYXM01000022.1"/>
</dbReference>
<dbReference type="InterPro" id="IPR023296">
    <property type="entry name" value="Glyco_hydro_beta-prop_sf"/>
</dbReference>
<dbReference type="Pfam" id="PF00251">
    <property type="entry name" value="Glyco_hydro_32N"/>
    <property type="match status" value="1"/>
</dbReference>
<dbReference type="EMBL" id="QSUG01000003">
    <property type="protein sequence ID" value="RGN24938.1"/>
    <property type="molecule type" value="Genomic_DNA"/>
</dbReference>
<dbReference type="InterPro" id="IPR051214">
    <property type="entry name" value="GH32_Enzymes"/>
</dbReference>
<dbReference type="Proteomes" id="UP000283501">
    <property type="component" value="Unassembled WGS sequence"/>
</dbReference>
<dbReference type="GO" id="GO:0004564">
    <property type="term" value="F:beta-fructofuranosidase activity"/>
    <property type="evidence" value="ECO:0007669"/>
    <property type="project" value="UniProtKB-EC"/>
</dbReference>
<evidence type="ECO:0000313" key="13">
    <source>
        <dbReference type="EMBL" id="RHD95045.1"/>
    </source>
</evidence>
<dbReference type="EMBL" id="QSOB01000021">
    <property type="protein sequence ID" value="RGI66177.1"/>
    <property type="molecule type" value="Genomic_DNA"/>
</dbReference>
<dbReference type="Proteomes" id="UP000260717">
    <property type="component" value="Unassembled WGS sequence"/>
</dbReference>
<keyword evidence="4 7" id="KW-0326">Glycosidase</keyword>
<dbReference type="EC" id="3.2.1.26" evidence="2"/>
<dbReference type="EMBL" id="CYYW01000009">
    <property type="protein sequence ID" value="CUO07571.1"/>
    <property type="molecule type" value="Genomic_DNA"/>
</dbReference>
<evidence type="ECO:0000313" key="22">
    <source>
        <dbReference type="Proteomes" id="UP000284835"/>
    </source>
</evidence>
<evidence type="ECO:0000256" key="1">
    <source>
        <dbReference type="ARBA" id="ARBA00009902"/>
    </source>
</evidence>
<dbReference type="EMBL" id="QSJS01000007">
    <property type="protein sequence ID" value="RHD95045.1"/>
    <property type="molecule type" value="Genomic_DNA"/>
</dbReference>
<reference evidence="15 16" key="1">
    <citation type="submission" date="2015-09" db="EMBL/GenBank/DDBJ databases">
        <authorList>
            <consortium name="Pathogen Informatics"/>
        </authorList>
    </citation>
    <scope>NUCLEOTIDE SEQUENCE [LARGE SCALE GENOMIC DNA]</scope>
    <source>
        <strain evidence="7 15">2789STDY5608860</strain>
        <strain evidence="6 16">2789STDY5834968</strain>
    </source>
</reference>
<dbReference type="EMBL" id="CYXM01000022">
    <property type="protein sequence ID" value="CUN27981.1"/>
    <property type="molecule type" value="Genomic_DNA"/>
</dbReference>
<evidence type="ECO:0000313" key="15">
    <source>
        <dbReference type="Proteomes" id="UP000095384"/>
    </source>
</evidence>
<dbReference type="InterPro" id="IPR013148">
    <property type="entry name" value="Glyco_hydro_32_N"/>
</dbReference>
<proteinExistence type="inferred from homology"/>
<evidence type="ECO:0000313" key="10">
    <source>
        <dbReference type="EMBL" id="RGM45869.1"/>
    </source>
</evidence>
<evidence type="ECO:0000313" key="20">
    <source>
        <dbReference type="Proteomes" id="UP000283501"/>
    </source>
</evidence>
<evidence type="ECO:0000313" key="16">
    <source>
        <dbReference type="Proteomes" id="UP000095673"/>
    </source>
</evidence>
<evidence type="ECO:0000313" key="19">
    <source>
        <dbReference type="Proteomes" id="UP000260970"/>
    </source>
</evidence>
<evidence type="ECO:0000256" key="2">
    <source>
        <dbReference type="ARBA" id="ARBA00012758"/>
    </source>
</evidence>
<accession>A0A174C252</accession>
<protein>
    <recommendedName>
        <fullName evidence="2">beta-fructofuranosidase</fullName>
        <ecNumber evidence="2">3.2.1.26</ecNumber>
    </recommendedName>
</protein>
<evidence type="ECO:0000313" key="11">
    <source>
        <dbReference type="EMBL" id="RGN24938.1"/>
    </source>
</evidence>
<evidence type="ECO:0000313" key="8">
    <source>
        <dbReference type="EMBL" id="MCB6961734.1"/>
    </source>
</evidence>
<dbReference type="Proteomes" id="UP000095673">
    <property type="component" value="Unassembled WGS sequence"/>
</dbReference>
<keyword evidence="3 7" id="KW-0378">Hydrolase</keyword>
<dbReference type="Gene3D" id="2.60.120.560">
    <property type="entry name" value="Exo-inulinase, domain 1"/>
    <property type="match status" value="1"/>
</dbReference>
<dbReference type="SUPFAM" id="SSF75005">
    <property type="entry name" value="Arabinanase/levansucrase/invertase"/>
    <property type="match status" value="1"/>
</dbReference>
<dbReference type="GO" id="GO:0005975">
    <property type="term" value="P:carbohydrate metabolic process"/>
    <property type="evidence" value="ECO:0007669"/>
    <property type="project" value="InterPro"/>
</dbReference>
<evidence type="ECO:0000313" key="12">
    <source>
        <dbReference type="EMBL" id="RGW87357.1"/>
    </source>
</evidence>
<dbReference type="Gene3D" id="2.115.10.20">
    <property type="entry name" value="Glycosyl hydrolase domain, family 43"/>
    <property type="match status" value="1"/>
</dbReference>